<keyword evidence="2" id="KW-0732">Signal</keyword>
<feature type="compositionally biased region" description="Polar residues" evidence="1">
    <location>
        <begin position="278"/>
        <end position="297"/>
    </location>
</feature>
<proteinExistence type="predicted"/>
<comment type="caution">
    <text evidence="4">The sequence shown here is derived from an EMBL/GenBank/DDBJ whole genome shotgun (WGS) entry which is preliminary data.</text>
</comment>
<evidence type="ECO:0000313" key="4">
    <source>
        <dbReference type="EMBL" id="PKS11805.1"/>
    </source>
</evidence>
<feature type="chain" id="PRO_5014943610" description="SGNH hydrolase-type esterase domain-containing protein" evidence="2">
    <location>
        <begin position="27"/>
        <end position="349"/>
    </location>
</feature>
<dbReference type="STRING" id="41688.A0A2N3NH94"/>
<dbReference type="InterPro" id="IPR036514">
    <property type="entry name" value="SGNH_hydro_sf"/>
</dbReference>
<dbReference type="EMBL" id="NLAX01000004">
    <property type="protein sequence ID" value="PKS11805.1"/>
    <property type="molecule type" value="Genomic_DNA"/>
</dbReference>
<evidence type="ECO:0000256" key="1">
    <source>
        <dbReference type="SAM" id="MobiDB-lite"/>
    </source>
</evidence>
<evidence type="ECO:0000313" key="5">
    <source>
        <dbReference type="Proteomes" id="UP000233524"/>
    </source>
</evidence>
<dbReference type="InParanoid" id="A0A2N3NH94"/>
<dbReference type="Gene3D" id="3.40.50.1110">
    <property type="entry name" value="SGNH hydrolase"/>
    <property type="match status" value="1"/>
</dbReference>
<reference evidence="4 5" key="1">
    <citation type="journal article" date="2017" name="G3 (Bethesda)">
        <title>First Draft Genome Sequence of the Pathogenic Fungus Lomentospora prolificans (Formerly Scedosporium prolificans).</title>
        <authorList>
            <person name="Luo R."/>
            <person name="Zimin A."/>
            <person name="Workman R."/>
            <person name="Fan Y."/>
            <person name="Pertea G."/>
            <person name="Grossman N."/>
            <person name="Wear M.P."/>
            <person name="Jia B."/>
            <person name="Miller H."/>
            <person name="Casadevall A."/>
            <person name="Timp W."/>
            <person name="Zhang S.X."/>
            <person name="Salzberg S.L."/>
        </authorList>
    </citation>
    <scope>NUCLEOTIDE SEQUENCE [LARGE SCALE GENOMIC DNA]</scope>
    <source>
        <strain evidence="4 5">JHH-5317</strain>
    </source>
</reference>
<name>A0A2N3NH94_9PEZI</name>
<dbReference type="Pfam" id="PF13472">
    <property type="entry name" value="Lipase_GDSL_2"/>
    <property type="match status" value="1"/>
</dbReference>
<gene>
    <name evidence="4" type="ORF">jhhlp_001098</name>
</gene>
<dbReference type="GO" id="GO:0004622">
    <property type="term" value="F:phosphatidylcholine lysophospholipase activity"/>
    <property type="evidence" value="ECO:0007669"/>
    <property type="project" value="TreeGrafter"/>
</dbReference>
<evidence type="ECO:0000256" key="2">
    <source>
        <dbReference type="SAM" id="SignalP"/>
    </source>
</evidence>
<dbReference type="PANTHER" id="PTHR30383:SF31">
    <property type="entry name" value="SGNH HYDROLASE-TYPE ESTERASE DOMAIN-CONTAINING PROTEIN-RELATED"/>
    <property type="match status" value="1"/>
</dbReference>
<dbReference type="SUPFAM" id="SSF52266">
    <property type="entry name" value="SGNH hydrolase"/>
    <property type="match status" value="1"/>
</dbReference>
<accession>A0A2N3NH94</accession>
<organism evidence="4 5">
    <name type="scientific">Lomentospora prolificans</name>
    <dbReference type="NCBI Taxonomy" id="41688"/>
    <lineage>
        <taxon>Eukaryota</taxon>
        <taxon>Fungi</taxon>
        <taxon>Dikarya</taxon>
        <taxon>Ascomycota</taxon>
        <taxon>Pezizomycotina</taxon>
        <taxon>Sordariomycetes</taxon>
        <taxon>Hypocreomycetidae</taxon>
        <taxon>Microascales</taxon>
        <taxon>Microascaceae</taxon>
        <taxon>Lomentospora</taxon>
    </lineage>
</organism>
<dbReference type="InterPro" id="IPR051532">
    <property type="entry name" value="Ester_Hydrolysis_Enzymes"/>
</dbReference>
<feature type="domain" description="SGNH hydrolase-type esterase" evidence="3">
    <location>
        <begin position="56"/>
        <end position="231"/>
    </location>
</feature>
<dbReference type="PANTHER" id="PTHR30383">
    <property type="entry name" value="THIOESTERASE 1/PROTEASE 1/LYSOPHOSPHOLIPASE L1"/>
    <property type="match status" value="1"/>
</dbReference>
<dbReference type="Proteomes" id="UP000233524">
    <property type="component" value="Unassembled WGS sequence"/>
</dbReference>
<dbReference type="AlphaFoldDB" id="A0A2N3NH94"/>
<dbReference type="OrthoDB" id="6123at2759"/>
<sequence>MPSYSTCSLQHVALTGLAIWASLAAALPSDRPDLSDTSIPFVALFGGDVALRILPLGDALTHGTSAFPSSYRAPLRDLLVADGNPVDYVGSSTSGSLPNDDNQVEAPADVGAAPLATVVSAAKTAVPAYKPNIVIIHAGADDCRQGADVSDASARYLEILTTAWTSIFATAVLTTLPPSRDAAVESCLVELNRQIADLVAAQQASSRKVVLVDFRAADAGITLEDLTDDVDGEPFPSEEAYGKMAGLLFEGIRNAASRGWLEAPETLPDAPEEPKADPSSSATGTSAVTLPTDQASGSRLGGSSPEADEVEDVAQGNGAAADQSGAARGVVSGLAALLGLAIGVGMTLV</sequence>
<protein>
    <recommendedName>
        <fullName evidence="3">SGNH hydrolase-type esterase domain-containing protein</fullName>
    </recommendedName>
</protein>
<evidence type="ECO:0000259" key="3">
    <source>
        <dbReference type="Pfam" id="PF13472"/>
    </source>
</evidence>
<feature type="region of interest" description="Disordered" evidence="1">
    <location>
        <begin position="265"/>
        <end position="323"/>
    </location>
</feature>
<dbReference type="VEuPathDB" id="FungiDB:jhhlp_001098"/>
<dbReference type="InterPro" id="IPR013830">
    <property type="entry name" value="SGNH_hydro"/>
</dbReference>
<feature type="signal peptide" evidence="2">
    <location>
        <begin position="1"/>
        <end position="26"/>
    </location>
</feature>
<keyword evidence="5" id="KW-1185">Reference proteome</keyword>